<feature type="compositionally biased region" description="Low complexity" evidence="1">
    <location>
        <begin position="17"/>
        <end position="27"/>
    </location>
</feature>
<proteinExistence type="predicted"/>
<feature type="region of interest" description="Disordered" evidence="1">
    <location>
        <begin position="1"/>
        <end position="76"/>
    </location>
</feature>
<accession>A0A409VE62</accession>
<dbReference type="STRING" id="181874.A0A409VE62"/>
<protein>
    <submittedName>
        <fullName evidence="2">Uncharacterized protein</fullName>
    </submittedName>
</protein>
<dbReference type="InParanoid" id="A0A409VE62"/>
<evidence type="ECO:0000313" key="2">
    <source>
        <dbReference type="EMBL" id="PPQ64785.1"/>
    </source>
</evidence>
<sequence>MLGKFRLGDSPAPAPSSPFASLLTSPLPFLPPPTPLSKKRTKSNAENIPPSLNHIPSTPTPYKRPRVEPKTPLQQVHGAWETRKPTKLSDYVPSSHTFENDTQRLEFIFDAIQYVGWSFGQFLHTASLNPKRTGQGRTSQHAQTVSRFLRGQDNHTPMEVVELWYLSSDTRLGGDEEKEDMMYSLCIPYIQIKPFRPALSSFAVQFCAQKIEKEARVAVKSSSGLHATVKKQGRYKLEWKNVGLSTIEYCQQVLLDCLPVAYHLFMQIAGNESPTRRPSSLVTTHALSSLLFTRSNESRLVPLSLGLLSFAYSAPVDLMAYLSRIGVMPAYNTIYTALERLALYQGSEVKDFGRDPGIVSFIQCDID</sequence>
<gene>
    <name evidence="2" type="ORF">CVT24_007871</name>
</gene>
<keyword evidence="3" id="KW-1185">Reference proteome</keyword>
<dbReference type="OrthoDB" id="3056573at2759"/>
<organism evidence="2 3">
    <name type="scientific">Panaeolus cyanescens</name>
    <dbReference type="NCBI Taxonomy" id="181874"/>
    <lineage>
        <taxon>Eukaryota</taxon>
        <taxon>Fungi</taxon>
        <taxon>Dikarya</taxon>
        <taxon>Basidiomycota</taxon>
        <taxon>Agaricomycotina</taxon>
        <taxon>Agaricomycetes</taxon>
        <taxon>Agaricomycetidae</taxon>
        <taxon>Agaricales</taxon>
        <taxon>Agaricineae</taxon>
        <taxon>Galeropsidaceae</taxon>
        <taxon>Panaeolus</taxon>
    </lineage>
</organism>
<evidence type="ECO:0000256" key="1">
    <source>
        <dbReference type="SAM" id="MobiDB-lite"/>
    </source>
</evidence>
<dbReference type="AlphaFoldDB" id="A0A409VE62"/>
<dbReference type="EMBL" id="NHTK01006082">
    <property type="protein sequence ID" value="PPQ64785.1"/>
    <property type="molecule type" value="Genomic_DNA"/>
</dbReference>
<name>A0A409VE62_9AGAR</name>
<dbReference type="Proteomes" id="UP000284842">
    <property type="component" value="Unassembled WGS sequence"/>
</dbReference>
<evidence type="ECO:0000313" key="3">
    <source>
        <dbReference type="Proteomes" id="UP000284842"/>
    </source>
</evidence>
<comment type="caution">
    <text evidence="2">The sequence shown here is derived from an EMBL/GenBank/DDBJ whole genome shotgun (WGS) entry which is preliminary data.</text>
</comment>
<reference evidence="2 3" key="1">
    <citation type="journal article" date="2018" name="Evol. Lett.">
        <title>Horizontal gene cluster transfer increased hallucinogenic mushroom diversity.</title>
        <authorList>
            <person name="Reynolds H.T."/>
            <person name="Vijayakumar V."/>
            <person name="Gluck-Thaler E."/>
            <person name="Korotkin H.B."/>
            <person name="Matheny P.B."/>
            <person name="Slot J.C."/>
        </authorList>
    </citation>
    <scope>NUCLEOTIDE SEQUENCE [LARGE SCALE GENOMIC DNA]</scope>
    <source>
        <strain evidence="2 3">2629</strain>
    </source>
</reference>